<evidence type="ECO:0008006" key="3">
    <source>
        <dbReference type="Google" id="ProtNLM"/>
    </source>
</evidence>
<dbReference type="AlphaFoldDB" id="A0A1B8AZ69"/>
<comment type="caution">
    <text evidence="1">The sequence shown here is derived from an EMBL/GenBank/DDBJ whole genome shotgun (WGS) entry which is preliminary data.</text>
</comment>
<sequence length="486" mass="54249">MPYSLADVLAVAKTHPFYSDAKYPPNDEAIRAAREKASIQNSQPNYLSRSLIKPLFNLFPFTQQETSTLTPGEAELKARPLLHKHDLYDVIKKLVNDVSPENTYRRNVYTSVTGGGSTLSRPLFFATDALENRRHRAYFGEFLNKTGLIESGDWVVTIHCGGSLYRSLDLTLETMENAGASVLAAGSYSKPFETVDLLKEFNVNVLTGDGSQIMAVIHYISTLKKEDMEKIKLNKVIYTSEALTVAQKAHIYDVLGPVKICSVLGSAEAGPYGVSTPELTPSEPGATYNDFIIDTRMTLIEILPIDYAENKDIPVPDLLPEGETGVIAQTVLTRLRNPVVRYVTGDVGSLHPLPEQTRSQISQSDLPYLRVLRLHGRDRRFSFMWDGFDTRFDNLATLLSEEQYGVLQWQVILSKMEPSLEAFLEIRLLCKADGACRQAALARLNTFLNIYPPNAHKFKVTFVDGLNGFELSKTGQKVIKFIDRSA</sequence>
<keyword evidence="2" id="KW-1185">Reference proteome</keyword>
<accession>A0A1B8AZ69</accession>
<evidence type="ECO:0000313" key="2">
    <source>
        <dbReference type="Proteomes" id="UP000091967"/>
    </source>
</evidence>
<dbReference type="SUPFAM" id="SSF56801">
    <property type="entry name" value="Acetyl-CoA synthetase-like"/>
    <property type="match status" value="1"/>
</dbReference>
<dbReference type="OMA" id="CGILQWQ"/>
<dbReference type="EMBL" id="LYXU01000002">
    <property type="protein sequence ID" value="OBS25788.1"/>
    <property type="molecule type" value="Genomic_DNA"/>
</dbReference>
<evidence type="ECO:0000313" key="1">
    <source>
        <dbReference type="EMBL" id="OBS25788.1"/>
    </source>
</evidence>
<organism evidence="1 2">
    <name type="scientific">Fusarium poae</name>
    <dbReference type="NCBI Taxonomy" id="36050"/>
    <lineage>
        <taxon>Eukaryota</taxon>
        <taxon>Fungi</taxon>
        <taxon>Dikarya</taxon>
        <taxon>Ascomycota</taxon>
        <taxon>Pezizomycotina</taxon>
        <taxon>Sordariomycetes</taxon>
        <taxon>Hypocreomycetidae</taxon>
        <taxon>Hypocreales</taxon>
        <taxon>Nectriaceae</taxon>
        <taxon>Fusarium</taxon>
    </lineage>
</organism>
<dbReference type="PANTHER" id="PTHR43845">
    <property type="entry name" value="BLR5969 PROTEIN"/>
    <property type="match status" value="1"/>
</dbReference>
<name>A0A1B8AZ69_FUSPO</name>
<dbReference type="PANTHER" id="PTHR43845:SF1">
    <property type="entry name" value="BLR5969 PROTEIN"/>
    <property type="match status" value="1"/>
</dbReference>
<gene>
    <name evidence="1" type="ORF">FPOA_06324</name>
</gene>
<proteinExistence type="predicted"/>
<dbReference type="STRING" id="36050.A0A1B8AZ69"/>
<protein>
    <recommendedName>
        <fullName evidence="3">AMP-dependent synthetase/ligase domain-containing protein</fullName>
    </recommendedName>
</protein>
<dbReference type="Proteomes" id="UP000091967">
    <property type="component" value="Unassembled WGS sequence"/>
</dbReference>
<dbReference type="InterPro" id="IPR042099">
    <property type="entry name" value="ANL_N_sf"/>
</dbReference>
<dbReference type="Gene3D" id="3.40.50.12780">
    <property type="entry name" value="N-terminal domain of ligase-like"/>
    <property type="match status" value="1"/>
</dbReference>
<reference evidence="1 2" key="1">
    <citation type="submission" date="2016-06" db="EMBL/GenBank/DDBJ databases">
        <title>Living apart together: crosstalk between the core and supernumerary genomes in a fungal plant pathogen.</title>
        <authorList>
            <person name="Vanheule A."/>
            <person name="Audenaert K."/>
            <person name="Warris S."/>
            <person name="Van De Geest H."/>
            <person name="Schijlen E."/>
            <person name="Hofte M."/>
            <person name="De Saeger S."/>
            <person name="Haesaert G."/>
            <person name="Waalwijk C."/>
            <person name="Van Der Lee T."/>
        </authorList>
    </citation>
    <scope>NUCLEOTIDE SEQUENCE [LARGE SCALE GENOMIC DNA]</scope>
    <source>
        <strain evidence="1 2">2516</strain>
    </source>
</reference>